<comment type="function">
    <text evidence="12">Acts as component of the MCM2-7 complex (MCM complex) which is the replicative helicase essential for 'once per cell cycle' DNA replication initiation and elongation in eukaryotic cells. The active ATPase sites in the MCM2-7 ring are formed through the interaction surfaces of two neighboring subunits such that a critical structure of a conserved arginine finger motif is provided in trans relative to the ATP-binding site of the Walker A box of the adjacent subunit. The six ATPase active sites, however, are likely to contribute differentially to the complex helicase activity.</text>
</comment>
<dbReference type="STRING" id="981085.W9RBI7"/>
<protein>
    <recommendedName>
        <fullName evidence="12">DNA replication licensing factor MCM4</fullName>
        <ecNumber evidence="12">3.6.4.12</ecNumber>
    </recommendedName>
</protein>
<keyword evidence="5 12" id="KW-0378">Hydrolase</keyword>
<keyword evidence="17" id="KW-1185">Reference proteome</keyword>
<dbReference type="KEGG" id="mnt:21409547"/>
<dbReference type="InterPro" id="IPR012340">
    <property type="entry name" value="NA-bd_OB-fold"/>
</dbReference>
<reference evidence="17" key="1">
    <citation type="submission" date="2013-01" db="EMBL/GenBank/DDBJ databases">
        <title>Draft Genome Sequence of a Mulberry Tree, Morus notabilis C.K. Schneid.</title>
        <authorList>
            <person name="He N."/>
            <person name="Zhao S."/>
        </authorList>
    </citation>
    <scope>NUCLEOTIDE SEQUENCE</scope>
</reference>
<dbReference type="Proteomes" id="UP000030645">
    <property type="component" value="Unassembled WGS sequence"/>
</dbReference>
<gene>
    <name evidence="16" type="ORF">L484_026912</name>
</gene>
<dbReference type="PANTHER" id="PTHR11630:SF66">
    <property type="entry name" value="DNA REPLICATION LICENSING FACTOR MCM4"/>
    <property type="match status" value="1"/>
</dbReference>
<evidence type="ECO:0000256" key="6">
    <source>
        <dbReference type="ARBA" id="ARBA00022806"/>
    </source>
</evidence>
<organism evidence="16 17">
    <name type="scientific">Morus notabilis</name>
    <dbReference type="NCBI Taxonomy" id="981085"/>
    <lineage>
        <taxon>Eukaryota</taxon>
        <taxon>Viridiplantae</taxon>
        <taxon>Streptophyta</taxon>
        <taxon>Embryophyta</taxon>
        <taxon>Tracheophyta</taxon>
        <taxon>Spermatophyta</taxon>
        <taxon>Magnoliopsida</taxon>
        <taxon>eudicotyledons</taxon>
        <taxon>Gunneridae</taxon>
        <taxon>Pentapetalae</taxon>
        <taxon>rosids</taxon>
        <taxon>fabids</taxon>
        <taxon>Rosales</taxon>
        <taxon>Moraceae</taxon>
        <taxon>Moreae</taxon>
        <taxon>Morus</taxon>
    </lineage>
</organism>
<keyword evidence="3 12" id="KW-0235">DNA replication</keyword>
<keyword evidence="7 12" id="KW-0067">ATP-binding</keyword>
<evidence type="ECO:0000256" key="8">
    <source>
        <dbReference type="ARBA" id="ARBA00023125"/>
    </source>
</evidence>
<evidence type="ECO:0000256" key="13">
    <source>
        <dbReference type="SAM" id="MobiDB-lite"/>
    </source>
</evidence>
<evidence type="ECO:0000256" key="4">
    <source>
        <dbReference type="ARBA" id="ARBA00022741"/>
    </source>
</evidence>
<keyword evidence="4 12" id="KW-0547">Nucleotide-binding</keyword>
<keyword evidence="8 12" id="KW-0238">DNA-binding</keyword>
<accession>W9RBI7</accession>
<evidence type="ECO:0000313" key="16">
    <source>
        <dbReference type="EMBL" id="EXB63574.1"/>
    </source>
</evidence>
<evidence type="ECO:0000256" key="12">
    <source>
        <dbReference type="RuleBase" id="RU368062"/>
    </source>
</evidence>
<dbReference type="InterPro" id="IPR027925">
    <property type="entry name" value="MCM_N"/>
</dbReference>
<dbReference type="GO" id="GO:0000347">
    <property type="term" value="C:THO complex"/>
    <property type="evidence" value="ECO:0007669"/>
    <property type="project" value="UniProtKB-ARBA"/>
</dbReference>
<dbReference type="SMART" id="SM00350">
    <property type="entry name" value="MCM"/>
    <property type="match status" value="1"/>
</dbReference>
<comment type="function">
    <text evidence="10">Probable component of the MCM2-7 complex (MCM complex) that may function as a DNA helicase and which is essential to undergo a single round of replication initiation and elongation per cell cycle in eukaryotic cells.</text>
</comment>
<dbReference type="EC" id="3.6.4.12" evidence="12"/>
<evidence type="ECO:0000256" key="5">
    <source>
        <dbReference type="ARBA" id="ARBA00022801"/>
    </source>
</evidence>
<feature type="domain" description="MCM OB" evidence="15">
    <location>
        <begin position="239"/>
        <end position="363"/>
    </location>
</feature>
<comment type="subcellular location">
    <subcellularLocation>
        <location evidence="1">Nucleus</location>
    </subcellularLocation>
</comment>
<evidence type="ECO:0000256" key="9">
    <source>
        <dbReference type="ARBA" id="ARBA00023242"/>
    </source>
</evidence>
<dbReference type="GO" id="GO:0017116">
    <property type="term" value="F:single-stranded DNA helicase activity"/>
    <property type="evidence" value="ECO:0007669"/>
    <property type="project" value="TreeGrafter"/>
</dbReference>
<dbReference type="GO" id="GO:1902975">
    <property type="term" value="P:mitotic DNA replication initiation"/>
    <property type="evidence" value="ECO:0007669"/>
    <property type="project" value="TreeGrafter"/>
</dbReference>
<dbReference type="PANTHER" id="PTHR11630">
    <property type="entry name" value="DNA REPLICATION LICENSING FACTOR MCM FAMILY MEMBER"/>
    <property type="match status" value="1"/>
</dbReference>
<dbReference type="Pfam" id="PF14551">
    <property type="entry name" value="MCM_N"/>
    <property type="match status" value="1"/>
</dbReference>
<evidence type="ECO:0000313" key="17">
    <source>
        <dbReference type="Proteomes" id="UP000030645"/>
    </source>
</evidence>
<dbReference type="InterPro" id="IPR033762">
    <property type="entry name" value="MCM_OB"/>
</dbReference>
<dbReference type="InterPro" id="IPR008047">
    <property type="entry name" value="MCM_4"/>
</dbReference>
<feature type="region of interest" description="Disordered" evidence="13">
    <location>
        <begin position="1"/>
        <end position="119"/>
    </location>
</feature>
<evidence type="ECO:0000256" key="3">
    <source>
        <dbReference type="ARBA" id="ARBA00022705"/>
    </source>
</evidence>
<sequence>MASDSSQGNFNNGPSSPDDSFSSPIGNTFSSPGDASRRRRRRRSTTPSSFATPPPPPSSRFSNASSEGTPTPSRTRRNSASGRRRAPSSTPMHSAATPTSTDDAPPSSEGGEGFDMDEDRPTFVWGTNISVNDVKSAIVRFLKNFRDQPSQTSDGEFHLEGKYIDAIKRVLEIEGDSLDVNAHDVFDYDSDLYAKMVRYPLEVLAIFDIVLMEMVPLLEPLFEKHIQTRIYNLKTSTSMRNLNPSDIERMVSLKGMIIRCSSIIPEIREAIFRCLVCGYYSEPVAVEKGRITEPTICLKEECQARNSMTLVHNRCRFTDKQIVRLQETPDEIPEGGTPHTVSLLMHDKLVDAGKPGDRIEVKNLMTYQRMLCDLLKNEIVFVYCSYSMYQRVHEHI</sequence>
<feature type="compositionally biased region" description="Basic residues" evidence="13">
    <location>
        <begin position="74"/>
        <end position="86"/>
    </location>
</feature>
<proteinExistence type="inferred from homology"/>
<keyword evidence="6 12" id="KW-0347">Helicase</keyword>
<evidence type="ECO:0000256" key="10">
    <source>
        <dbReference type="ARBA" id="ARBA00053280"/>
    </source>
</evidence>
<dbReference type="GO" id="GO:0000727">
    <property type="term" value="P:double-strand break repair via break-induced replication"/>
    <property type="evidence" value="ECO:0007669"/>
    <property type="project" value="TreeGrafter"/>
</dbReference>
<dbReference type="EMBL" id="KE344491">
    <property type="protein sequence ID" value="EXB63574.1"/>
    <property type="molecule type" value="Genomic_DNA"/>
</dbReference>
<dbReference type="GO" id="GO:0016787">
    <property type="term" value="F:hydrolase activity"/>
    <property type="evidence" value="ECO:0007669"/>
    <property type="project" value="UniProtKB-KW"/>
</dbReference>
<feature type="compositionally biased region" description="Low complexity" evidence="13">
    <location>
        <begin position="14"/>
        <end position="34"/>
    </location>
</feature>
<dbReference type="InterPro" id="IPR031327">
    <property type="entry name" value="MCM"/>
</dbReference>
<feature type="domain" description="MCM N-terminal" evidence="14">
    <location>
        <begin position="136"/>
        <end position="232"/>
    </location>
</feature>
<dbReference type="eggNOG" id="KOG0478">
    <property type="taxonomic scope" value="Eukaryota"/>
</dbReference>
<comment type="similarity">
    <text evidence="2 12">Belongs to the MCM family.</text>
</comment>
<evidence type="ECO:0000259" key="15">
    <source>
        <dbReference type="Pfam" id="PF17207"/>
    </source>
</evidence>
<dbReference type="AlphaFoldDB" id="W9RBI7"/>
<dbReference type="GO" id="GO:0042555">
    <property type="term" value="C:MCM complex"/>
    <property type="evidence" value="ECO:0007669"/>
    <property type="project" value="UniProtKB-UniRule"/>
</dbReference>
<dbReference type="GO" id="GO:0003697">
    <property type="term" value="F:single-stranded DNA binding"/>
    <property type="evidence" value="ECO:0007669"/>
    <property type="project" value="TreeGrafter"/>
</dbReference>
<comment type="subunit">
    <text evidence="12">Component of the MCM2-7 complex.</text>
</comment>
<evidence type="ECO:0000256" key="7">
    <source>
        <dbReference type="ARBA" id="ARBA00022840"/>
    </source>
</evidence>
<dbReference type="FunFam" id="2.20.28.10:FF:000003">
    <property type="entry name" value="DNA helicase"/>
    <property type="match status" value="1"/>
</dbReference>
<dbReference type="PRINTS" id="PR01660">
    <property type="entry name" value="MCMPROTEIN4"/>
</dbReference>
<comment type="subunit">
    <text evidence="11">Component of the minichromosome maintenance (MCM) complex, a heterotetramer composed of MCM2, MCM3, MCM4, MCM5, MCM6 and MCM7. Interacts with ETG1.</text>
</comment>
<dbReference type="GO" id="GO:0006271">
    <property type="term" value="P:DNA strand elongation involved in DNA replication"/>
    <property type="evidence" value="ECO:0007669"/>
    <property type="project" value="TreeGrafter"/>
</dbReference>
<comment type="catalytic activity">
    <reaction evidence="12">
        <text>ATP + H2O = ADP + phosphate + H(+)</text>
        <dbReference type="Rhea" id="RHEA:13065"/>
        <dbReference type="ChEBI" id="CHEBI:15377"/>
        <dbReference type="ChEBI" id="CHEBI:15378"/>
        <dbReference type="ChEBI" id="CHEBI:30616"/>
        <dbReference type="ChEBI" id="CHEBI:43474"/>
        <dbReference type="ChEBI" id="CHEBI:456216"/>
        <dbReference type="EC" id="3.6.4.12"/>
    </reaction>
</comment>
<dbReference type="Gene3D" id="3.30.1640.10">
    <property type="entry name" value="mini-chromosome maintenance (MCM) complex, chain A, domain 1"/>
    <property type="match status" value="1"/>
</dbReference>
<evidence type="ECO:0000256" key="11">
    <source>
        <dbReference type="ARBA" id="ARBA00064407"/>
    </source>
</evidence>
<dbReference type="OrthoDB" id="10251574at2759"/>
<name>W9RBI7_9ROSA</name>
<evidence type="ECO:0000259" key="14">
    <source>
        <dbReference type="Pfam" id="PF14551"/>
    </source>
</evidence>
<keyword evidence="9 12" id="KW-0539">Nucleus</keyword>
<dbReference type="Gene3D" id="2.40.50.140">
    <property type="entry name" value="Nucleic acid-binding proteins"/>
    <property type="match status" value="1"/>
</dbReference>
<dbReference type="Pfam" id="PF17207">
    <property type="entry name" value="MCM_OB"/>
    <property type="match status" value="1"/>
</dbReference>
<dbReference type="SUPFAM" id="SSF50249">
    <property type="entry name" value="Nucleic acid-binding proteins"/>
    <property type="match status" value="1"/>
</dbReference>
<evidence type="ECO:0000256" key="1">
    <source>
        <dbReference type="ARBA" id="ARBA00004123"/>
    </source>
</evidence>
<feature type="compositionally biased region" description="Polar residues" evidence="13">
    <location>
        <begin position="1"/>
        <end position="13"/>
    </location>
</feature>
<dbReference type="Gene3D" id="2.20.28.10">
    <property type="match status" value="1"/>
</dbReference>
<evidence type="ECO:0000256" key="2">
    <source>
        <dbReference type="ARBA" id="ARBA00008010"/>
    </source>
</evidence>
<dbReference type="GO" id="GO:0005524">
    <property type="term" value="F:ATP binding"/>
    <property type="evidence" value="ECO:0007669"/>
    <property type="project" value="UniProtKB-UniRule"/>
</dbReference>